<reference evidence="2" key="1">
    <citation type="submission" date="2023-01" db="EMBL/GenBank/DDBJ databases">
        <title>The growth and conidiation of Purpureocillium lavendulum are regulated by nitrogen source and histone H3K14 acetylation.</title>
        <authorList>
            <person name="Tang P."/>
            <person name="Han J."/>
            <person name="Zhang C."/>
            <person name="Tang P."/>
            <person name="Qi F."/>
            <person name="Zhang K."/>
            <person name="Liang L."/>
        </authorList>
    </citation>
    <scope>NUCLEOTIDE SEQUENCE</scope>
    <source>
        <strain evidence="2">YMF1.00683</strain>
    </source>
</reference>
<dbReference type="AlphaFoldDB" id="A0AB34G2M4"/>
<comment type="caution">
    <text evidence="2">The sequence shown here is derived from an EMBL/GenBank/DDBJ whole genome shotgun (WGS) entry which is preliminary data.</text>
</comment>
<keyword evidence="1" id="KW-0472">Membrane</keyword>
<feature type="transmembrane region" description="Helical" evidence="1">
    <location>
        <begin position="40"/>
        <end position="62"/>
    </location>
</feature>
<accession>A0AB34G2M4</accession>
<name>A0AB34G2M4_9HYPO</name>
<sequence length="329" mass="36572">MSSTPLLQSGGLPATANSLQPVFLRASHSPWKCIPQNVLVVLRGVTLAYLAGTSVMIAHYKLNVEECETKLEHFFSFTLMSHLLIFLYHLITWAWTFTHLYHPDPHEVRGGVESLVVRAMSLPRNMGSLRKQFYFTMFHSTTTVFAFMNALIYWFVTRPHEAGGGDDALMTTAVKGLELLATPAVDAGVLTMAQMPEQPWSDLFGEGWFKAFILITLHAINPAIMVIEMLFFNSIKRPFALGSHFVGLMVMSGLYLGWAAIGKAVTGEFAFFWLDEEQVGSKEAVTTYCAAFVFLSQIMYTLMQGFIYIREGLTKSIQGGDGSDGALHS</sequence>
<dbReference type="Proteomes" id="UP001163105">
    <property type="component" value="Unassembled WGS sequence"/>
</dbReference>
<keyword evidence="1" id="KW-0812">Transmembrane</keyword>
<feature type="transmembrane region" description="Helical" evidence="1">
    <location>
        <begin position="74"/>
        <end position="95"/>
    </location>
</feature>
<feature type="transmembrane region" description="Helical" evidence="1">
    <location>
        <begin position="177"/>
        <end position="195"/>
    </location>
</feature>
<organism evidence="2 3">
    <name type="scientific">Purpureocillium lavendulum</name>
    <dbReference type="NCBI Taxonomy" id="1247861"/>
    <lineage>
        <taxon>Eukaryota</taxon>
        <taxon>Fungi</taxon>
        <taxon>Dikarya</taxon>
        <taxon>Ascomycota</taxon>
        <taxon>Pezizomycotina</taxon>
        <taxon>Sordariomycetes</taxon>
        <taxon>Hypocreomycetidae</taxon>
        <taxon>Hypocreales</taxon>
        <taxon>Ophiocordycipitaceae</taxon>
        <taxon>Purpureocillium</taxon>
    </lineage>
</organism>
<feature type="transmembrane region" description="Helical" evidence="1">
    <location>
        <begin position="207"/>
        <end position="232"/>
    </location>
</feature>
<evidence type="ECO:0000313" key="3">
    <source>
        <dbReference type="Proteomes" id="UP001163105"/>
    </source>
</evidence>
<feature type="transmembrane region" description="Helical" evidence="1">
    <location>
        <begin position="285"/>
        <end position="309"/>
    </location>
</feature>
<keyword evidence="1" id="KW-1133">Transmembrane helix</keyword>
<evidence type="ECO:0000313" key="2">
    <source>
        <dbReference type="EMBL" id="KAJ6445293.1"/>
    </source>
</evidence>
<keyword evidence="3" id="KW-1185">Reference proteome</keyword>
<feature type="transmembrane region" description="Helical" evidence="1">
    <location>
        <begin position="244"/>
        <end position="265"/>
    </location>
</feature>
<dbReference type="EMBL" id="JAQHRD010000001">
    <property type="protein sequence ID" value="KAJ6445293.1"/>
    <property type="molecule type" value="Genomic_DNA"/>
</dbReference>
<protein>
    <submittedName>
        <fullName evidence="2">Uncharacterized protein</fullName>
    </submittedName>
</protein>
<proteinExistence type="predicted"/>
<evidence type="ECO:0000256" key="1">
    <source>
        <dbReference type="SAM" id="Phobius"/>
    </source>
</evidence>
<gene>
    <name evidence="2" type="ORF">O9K51_00052</name>
</gene>
<feature type="transmembrane region" description="Helical" evidence="1">
    <location>
        <begin position="133"/>
        <end position="156"/>
    </location>
</feature>